<comment type="caution">
    <text evidence="5">The sequence shown here is derived from an EMBL/GenBank/DDBJ whole genome shotgun (WGS) entry which is preliminary data.</text>
</comment>
<feature type="domain" description="FHA" evidence="4">
    <location>
        <begin position="161"/>
        <end position="218"/>
    </location>
</feature>
<dbReference type="InterPro" id="IPR008984">
    <property type="entry name" value="SMAD_FHA_dom_sf"/>
</dbReference>
<dbReference type="EMBL" id="JAVRRR010000014">
    <property type="protein sequence ID" value="KAK5148114.1"/>
    <property type="molecule type" value="Genomic_DNA"/>
</dbReference>
<accession>A0ABR0LFV8</accession>
<dbReference type="InterPro" id="IPR000253">
    <property type="entry name" value="FHA_dom"/>
</dbReference>
<feature type="compositionally biased region" description="Polar residues" evidence="2">
    <location>
        <begin position="487"/>
        <end position="496"/>
    </location>
</feature>
<dbReference type="Pfam" id="PF00498">
    <property type="entry name" value="FHA"/>
    <property type="match status" value="1"/>
</dbReference>
<dbReference type="PANTHER" id="PTHR15715:SF46">
    <property type="entry name" value="TO VACUOLE TARGETING VPS64, PUTATIVE (AFU_ORTHOLOGUE AFUA_2G02420)-RELATED"/>
    <property type="match status" value="1"/>
</dbReference>
<reference evidence="5 6" key="1">
    <citation type="submission" date="2023-08" db="EMBL/GenBank/DDBJ databases">
        <title>Black Yeasts Isolated from many extreme environments.</title>
        <authorList>
            <person name="Coleine C."/>
            <person name="Stajich J.E."/>
            <person name="Selbmann L."/>
        </authorList>
    </citation>
    <scope>NUCLEOTIDE SEQUENCE [LARGE SCALE GENOMIC DNA]</scope>
    <source>
        <strain evidence="5 6">CCFEE 5386</strain>
    </source>
</reference>
<protein>
    <recommendedName>
        <fullName evidence="4">FHA domain-containing protein</fullName>
    </recommendedName>
</protein>
<evidence type="ECO:0000256" key="1">
    <source>
        <dbReference type="SAM" id="Coils"/>
    </source>
</evidence>
<gene>
    <name evidence="5" type="ORF">LTR32_000501</name>
</gene>
<sequence length="667" mass="72361">MNQDEVSKMFTPAPRKTVQRQNSSSSIASTASSTSTISAPSAQTNGSVTSSVEAGSWAARKKPTRGLWPSAPGKAEPATGITTARPQAVSSAPSGPTASSAISALHAPLLPSQQMANGNGQSNGMVRNAAQTESPAILHLLPINGTFERKTISVPFYDATLKIGRQTNQKTIPTPTNGYFDSKVLSRQHAEIYADRQGRIFIRDVKSSNGTFVNGVRLSQENKDSEPRELREQDVLELGIDIVSEDQKTVVHHKVAAKVEHAGIYGQGNDPLGFGELDPSVSGGLLSGPHPLKRTASQGSLNGRAAAGGMNGVQQGGVNGSVPGQPQQMRAWLAPITTEQIVKKLNAEMRLAMQQSQDLARARQMIAHIVGDKAPLPEKPDVARALADPIIRPLLRRDDTALPGSNSSSPTRPDHSGDILRLCEELKLAKGELQNQSERMKNLESELAQERTARESAEERAQRFERRDSPTKNDERTTKAFDEAIPPTSTSPPDLQTQLDRLTASMDEMKQQMERYRQRAETAEVERDEARYSLAEMVEQKRRENSERVNGRSVSKGRRSPAKRTPQLDGMNTETNGHLVAPHPQSPTCETLLERAGVEEGQPITLEQAKIMTQLLSQEVLRPRGAGEGGTESTLAYYGRPCGSAAAVVVFGLLLMGWVNGWPKVER</sequence>
<keyword evidence="3" id="KW-0812">Transmembrane</keyword>
<feature type="coiled-coil region" evidence="1">
    <location>
        <begin position="499"/>
        <end position="533"/>
    </location>
</feature>
<keyword evidence="1" id="KW-0175">Coiled coil</keyword>
<feature type="compositionally biased region" description="Low complexity" evidence="2">
    <location>
        <begin position="23"/>
        <end position="42"/>
    </location>
</feature>
<proteinExistence type="predicted"/>
<keyword evidence="6" id="KW-1185">Reference proteome</keyword>
<dbReference type="SMART" id="SM00240">
    <property type="entry name" value="FHA"/>
    <property type="match status" value="1"/>
</dbReference>
<evidence type="ECO:0000256" key="2">
    <source>
        <dbReference type="SAM" id="MobiDB-lite"/>
    </source>
</evidence>
<evidence type="ECO:0000313" key="5">
    <source>
        <dbReference type="EMBL" id="KAK5148114.1"/>
    </source>
</evidence>
<feature type="transmembrane region" description="Helical" evidence="3">
    <location>
        <begin position="643"/>
        <end position="662"/>
    </location>
</feature>
<name>A0ABR0LFV8_9PEZI</name>
<feature type="compositionally biased region" description="Basic and acidic residues" evidence="2">
    <location>
        <begin position="438"/>
        <end position="482"/>
    </location>
</feature>
<evidence type="ECO:0000256" key="3">
    <source>
        <dbReference type="SAM" id="Phobius"/>
    </source>
</evidence>
<dbReference type="InterPro" id="IPR051176">
    <property type="entry name" value="Cent_Immune-Sig_Mod"/>
</dbReference>
<dbReference type="PANTHER" id="PTHR15715">
    <property type="entry name" value="CENTROSOMAL PROTEIN OF 170 KDA"/>
    <property type="match status" value="1"/>
</dbReference>
<feature type="region of interest" description="Disordered" evidence="2">
    <location>
        <begin position="1"/>
        <end position="100"/>
    </location>
</feature>
<evidence type="ECO:0000259" key="4">
    <source>
        <dbReference type="PROSITE" id="PS50006"/>
    </source>
</evidence>
<feature type="compositionally biased region" description="Polar residues" evidence="2">
    <location>
        <begin position="43"/>
        <end position="53"/>
    </location>
</feature>
<dbReference type="Proteomes" id="UP001308179">
    <property type="component" value="Unassembled WGS sequence"/>
</dbReference>
<feature type="region of interest" description="Disordered" evidence="2">
    <location>
        <begin position="433"/>
        <end position="496"/>
    </location>
</feature>
<feature type="compositionally biased region" description="Low complexity" evidence="2">
    <location>
        <begin position="88"/>
        <end position="100"/>
    </location>
</feature>
<feature type="region of interest" description="Disordered" evidence="2">
    <location>
        <begin position="536"/>
        <end position="585"/>
    </location>
</feature>
<dbReference type="CDD" id="cd22679">
    <property type="entry name" value="FHA_SLMAP"/>
    <property type="match status" value="1"/>
</dbReference>
<keyword evidence="3" id="KW-1133">Transmembrane helix</keyword>
<dbReference type="SUPFAM" id="SSF49879">
    <property type="entry name" value="SMAD/FHA domain"/>
    <property type="match status" value="1"/>
</dbReference>
<organism evidence="5 6">
    <name type="scientific">Rachicladosporium monterosium</name>
    <dbReference type="NCBI Taxonomy" id="1507873"/>
    <lineage>
        <taxon>Eukaryota</taxon>
        <taxon>Fungi</taxon>
        <taxon>Dikarya</taxon>
        <taxon>Ascomycota</taxon>
        <taxon>Pezizomycotina</taxon>
        <taxon>Dothideomycetes</taxon>
        <taxon>Dothideomycetidae</taxon>
        <taxon>Cladosporiales</taxon>
        <taxon>Cladosporiaceae</taxon>
        <taxon>Rachicladosporium</taxon>
    </lineage>
</organism>
<dbReference type="Gene3D" id="2.60.200.20">
    <property type="match status" value="1"/>
</dbReference>
<keyword evidence="3" id="KW-0472">Membrane</keyword>
<feature type="compositionally biased region" description="Basic and acidic residues" evidence="2">
    <location>
        <begin position="538"/>
        <end position="550"/>
    </location>
</feature>
<dbReference type="PROSITE" id="PS50006">
    <property type="entry name" value="FHA_DOMAIN"/>
    <property type="match status" value="1"/>
</dbReference>
<feature type="region of interest" description="Disordered" evidence="2">
    <location>
        <begin position="397"/>
        <end position="418"/>
    </location>
</feature>
<evidence type="ECO:0000313" key="6">
    <source>
        <dbReference type="Proteomes" id="UP001308179"/>
    </source>
</evidence>